<evidence type="ECO:0000313" key="4">
    <source>
        <dbReference type="Proteomes" id="UP000006732"/>
    </source>
</evidence>
<keyword evidence="1" id="KW-0479">Metal-binding</keyword>
<comment type="catalytic activity">
    <reaction evidence="1">
        <text>adenylyl-molybdopterin + molybdate = Mo-molybdopterin + AMP + H(+)</text>
        <dbReference type="Rhea" id="RHEA:35047"/>
        <dbReference type="ChEBI" id="CHEBI:15378"/>
        <dbReference type="ChEBI" id="CHEBI:36264"/>
        <dbReference type="ChEBI" id="CHEBI:62727"/>
        <dbReference type="ChEBI" id="CHEBI:71302"/>
        <dbReference type="ChEBI" id="CHEBI:456215"/>
    </reaction>
</comment>
<dbReference type="eggNOG" id="COG0303">
    <property type="taxonomic scope" value="Bacteria"/>
</dbReference>
<dbReference type="CDD" id="cd03522">
    <property type="entry name" value="MoeA_like"/>
    <property type="match status" value="1"/>
</dbReference>
<dbReference type="Proteomes" id="UP000006732">
    <property type="component" value="Chromosome"/>
</dbReference>
<comment type="pathway">
    <text evidence="1">Cofactor biosynthesis; molybdopterin biosynthesis.</text>
</comment>
<dbReference type="EC" id="2.10.1.1" evidence="1"/>
<comment type="cofactor">
    <cofactor evidence="1">
        <name>Mg(2+)</name>
        <dbReference type="ChEBI" id="CHEBI:18420"/>
    </cofactor>
</comment>
<evidence type="ECO:0000259" key="2">
    <source>
        <dbReference type="SMART" id="SM00852"/>
    </source>
</evidence>
<dbReference type="PANTHER" id="PTHR10192:SF28">
    <property type="entry name" value="MOLYBDOPTERIN MOLYBDENUMTRANSFERASE"/>
    <property type="match status" value="1"/>
</dbReference>
<name>A1AP97_PELPD</name>
<dbReference type="PANTHER" id="PTHR10192">
    <property type="entry name" value="MOLYBDOPTERIN BIOSYNTHESIS PROTEIN"/>
    <property type="match status" value="1"/>
</dbReference>
<dbReference type="EMBL" id="CP000482">
    <property type="protein sequence ID" value="ABK99167.1"/>
    <property type="molecule type" value="Genomic_DNA"/>
</dbReference>
<keyword evidence="4" id="KW-1185">Reference proteome</keyword>
<sequence length="340" mass="37049">MMREIPVQEAVGSVLFHDITRIVPGEFAGRAFKKGHIIREDDVAALLKLGKDNIYVLDLEEGYIHENEAAQRIARAVCGNGIRITEPSEGKVTMEAVEQGLLKVKVDALNRINDIEEMVLATLHTNRLVDTDTRVGGTRIIPLFTDEERIRRVEAIAQAAFPLIEVKPFRSLRVGLVTTGNEVFHGRIEDKFGPIIREKFDRLGSSVMRQILVSDNTPMTVKAIHDLIDGGAEMIVATGGMSVDPDDRTPSSIRAAGGQVVTYGSPTFPGAMFMLAYIGQVPVIGIPGCAMYHKATIFDLVVPRILAGETLTRSDITRLGHGGLCSSCPECHYPICGFGA</sequence>
<dbReference type="AlphaFoldDB" id="A1AP97"/>
<dbReference type="SUPFAM" id="SSF53218">
    <property type="entry name" value="Molybdenum cofactor biosynthesis proteins"/>
    <property type="match status" value="1"/>
</dbReference>
<feature type="domain" description="MoaB/Mog" evidence="2">
    <location>
        <begin position="175"/>
        <end position="307"/>
    </location>
</feature>
<comment type="function">
    <text evidence="1">Catalyzes the insertion of molybdate into adenylated molybdopterin with the concomitant release of AMP.</text>
</comment>
<protein>
    <recommendedName>
        <fullName evidence="1">Molybdopterin molybdenumtransferase</fullName>
        <ecNumber evidence="1">2.10.1.1</ecNumber>
    </recommendedName>
</protein>
<dbReference type="Pfam" id="PF00994">
    <property type="entry name" value="MoCF_biosynth"/>
    <property type="match status" value="1"/>
</dbReference>
<keyword evidence="1" id="KW-0501">Molybdenum cofactor biosynthesis</keyword>
<dbReference type="InterPro" id="IPR001453">
    <property type="entry name" value="MoaB/Mog_dom"/>
</dbReference>
<keyword evidence="1" id="KW-0500">Molybdenum</keyword>
<dbReference type="InterPro" id="IPR036425">
    <property type="entry name" value="MoaB/Mog-like_dom_sf"/>
</dbReference>
<dbReference type="Gene3D" id="3.40.980.10">
    <property type="entry name" value="MoaB/Mog-like domain"/>
    <property type="match status" value="1"/>
</dbReference>
<dbReference type="GO" id="GO:0046872">
    <property type="term" value="F:metal ion binding"/>
    <property type="evidence" value="ECO:0007669"/>
    <property type="project" value="UniProtKB-UniRule"/>
</dbReference>
<evidence type="ECO:0000256" key="1">
    <source>
        <dbReference type="RuleBase" id="RU365090"/>
    </source>
</evidence>
<dbReference type="UniPathway" id="UPA00344"/>
<dbReference type="STRING" id="338966.Ppro_1552"/>
<keyword evidence="1" id="KW-0460">Magnesium</keyword>
<dbReference type="InterPro" id="IPR038987">
    <property type="entry name" value="MoeA-like"/>
</dbReference>
<dbReference type="GO" id="GO:0016779">
    <property type="term" value="F:nucleotidyltransferase activity"/>
    <property type="evidence" value="ECO:0007669"/>
    <property type="project" value="UniProtKB-KW"/>
</dbReference>
<proteinExistence type="inferred from homology"/>
<dbReference type="GO" id="GO:0061599">
    <property type="term" value="F:molybdopterin molybdotransferase activity"/>
    <property type="evidence" value="ECO:0007669"/>
    <property type="project" value="UniProtKB-UniRule"/>
</dbReference>
<keyword evidence="3" id="KW-0548">Nucleotidyltransferase</keyword>
<gene>
    <name evidence="3" type="ordered locus">Ppro_1552</name>
</gene>
<dbReference type="HOGENOM" id="CLU_068847_1_0_7"/>
<dbReference type="GO" id="GO:0005829">
    <property type="term" value="C:cytosol"/>
    <property type="evidence" value="ECO:0007669"/>
    <property type="project" value="TreeGrafter"/>
</dbReference>
<organism evidence="3 4">
    <name type="scientific">Pelobacter propionicus (strain DSM 2379 / NBRC 103807 / OttBd1)</name>
    <dbReference type="NCBI Taxonomy" id="338966"/>
    <lineage>
        <taxon>Bacteria</taxon>
        <taxon>Pseudomonadati</taxon>
        <taxon>Thermodesulfobacteriota</taxon>
        <taxon>Desulfuromonadia</taxon>
        <taxon>Desulfuromonadales</taxon>
        <taxon>Desulfuromonadaceae</taxon>
        <taxon>Pelobacter</taxon>
    </lineage>
</organism>
<accession>A1AP97</accession>
<dbReference type="SMART" id="SM00852">
    <property type="entry name" value="MoCF_biosynth"/>
    <property type="match status" value="1"/>
</dbReference>
<keyword evidence="1 3" id="KW-0808">Transferase</keyword>
<dbReference type="GO" id="GO:0006777">
    <property type="term" value="P:Mo-molybdopterin cofactor biosynthetic process"/>
    <property type="evidence" value="ECO:0007669"/>
    <property type="project" value="UniProtKB-UniRule"/>
</dbReference>
<evidence type="ECO:0000313" key="3">
    <source>
        <dbReference type="EMBL" id="ABK99167.1"/>
    </source>
</evidence>
<dbReference type="KEGG" id="ppd:Ppro_1552"/>
<reference evidence="3 4" key="1">
    <citation type="submission" date="2006-10" db="EMBL/GenBank/DDBJ databases">
        <title>Complete sequence of chromosome of Pelobacter propionicus DSM 2379.</title>
        <authorList>
            <consortium name="US DOE Joint Genome Institute"/>
            <person name="Copeland A."/>
            <person name="Lucas S."/>
            <person name="Lapidus A."/>
            <person name="Barry K."/>
            <person name="Detter J.C."/>
            <person name="Glavina del Rio T."/>
            <person name="Hammon N."/>
            <person name="Israni S."/>
            <person name="Dalin E."/>
            <person name="Tice H."/>
            <person name="Pitluck S."/>
            <person name="Saunders E."/>
            <person name="Brettin T."/>
            <person name="Bruce D."/>
            <person name="Han C."/>
            <person name="Tapia R."/>
            <person name="Schmutz J."/>
            <person name="Larimer F."/>
            <person name="Land M."/>
            <person name="Hauser L."/>
            <person name="Kyrpides N."/>
            <person name="Kim E."/>
            <person name="Lovley D."/>
            <person name="Richardson P."/>
        </authorList>
    </citation>
    <scope>NUCLEOTIDE SEQUENCE [LARGE SCALE GENOMIC DNA]</scope>
    <source>
        <strain evidence="4">DSM 2379 / NBRC 103807 / OttBd1</strain>
    </source>
</reference>
<comment type="similarity">
    <text evidence="1">Belongs to the MoeA family.</text>
</comment>